<evidence type="ECO:0000313" key="3">
    <source>
        <dbReference type="Proteomes" id="UP000037069"/>
    </source>
</evidence>
<reference evidence="2 3" key="1">
    <citation type="journal article" date="2015" name="Nat. Commun.">
        <title>Lucilia cuprina genome unlocks parasitic fly biology to underpin future interventions.</title>
        <authorList>
            <person name="Anstead C.A."/>
            <person name="Korhonen P.K."/>
            <person name="Young N.D."/>
            <person name="Hall R.S."/>
            <person name="Jex A.R."/>
            <person name="Murali S.C."/>
            <person name="Hughes D.S."/>
            <person name="Lee S.F."/>
            <person name="Perry T."/>
            <person name="Stroehlein A.J."/>
            <person name="Ansell B.R."/>
            <person name="Breugelmans B."/>
            <person name="Hofmann A."/>
            <person name="Qu J."/>
            <person name="Dugan S."/>
            <person name="Lee S.L."/>
            <person name="Chao H."/>
            <person name="Dinh H."/>
            <person name="Han Y."/>
            <person name="Doddapaneni H.V."/>
            <person name="Worley K.C."/>
            <person name="Muzny D.M."/>
            <person name="Ioannidis P."/>
            <person name="Waterhouse R.M."/>
            <person name="Zdobnov E.M."/>
            <person name="James P.J."/>
            <person name="Bagnall N.H."/>
            <person name="Kotze A.C."/>
            <person name="Gibbs R.A."/>
            <person name="Richards S."/>
            <person name="Batterham P."/>
            <person name="Gasser R.B."/>
        </authorList>
    </citation>
    <scope>NUCLEOTIDE SEQUENCE [LARGE SCALE GENOMIC DNA]</scope>
    <source>
        <strain evidence="2 3">LS</strain>
        <tissue evidence="2">Full body</tissue>
    </source>
</reference>
<name>A0A0L0BUD6_LUCCU</name>
<evidence type="ECO:0000256" key="1">
    <source>
        <dbReference type="SAM" id="MobiDB-lite"/>
    </source>
</evidence>
<dbReference type="EMBL" id="JRES01001326">
    <property type="protein sequence ID" value="KNC23603.1"/>
    <property type="molecule type" value="Genomic_DNA"/>
</dbReference>
<feature type="region of interest" description="Disordered" evidence="1">
    <location>
        <begin position="516"/>
        <end position="557"/>
    </location>
</feature>
<proteinExistence type="predicted"/>
<feature type="compositionally biased region" description="Low complexity" evidence="1">
    <location>
        <begin position="36"/>
        <end position="49"/>
    </location>
</feature>
<comment type="caution">
    <text evidence="2">The sequence shown here is derived from an EMBL/GenBank/DDBJ whole genome shotgun (WGS) entry which is preliminary data.</text>
</comment>
<feature type="compositionally biased region" description="Basic and acidic residues" evidence="1">
    <location>
        <begin position="536"/>
        <end position="557"/>
    </location>
</feature>
<organism evidence="2 3">
    <name type="scientific">Lucilia cuprina</name>
    <name type="common">Green bottle fly</name>
    <name type="synonym">Australian sheep blowfly</name>
    <dbReference type="NCBI Taxonomy" id="7375"/>
    <lineage>
        <taxon>Eukaryota</taxon>
        <taxon>Metazoa</taxon>
        <taxon>Ecdysozoa</taxon>
        <taxon>Arthropoda</taxon>
        <taxon>Hexapoda</taxon>
        <taxon>Insecta</taxon>
        <taxon>Pterygota</taxon>
        <taxon>Neoptera</taxon>
        <taxon>Endopterygota</taxon>
        <taxon>Diptera</taxon>
        <taxon>Brachycera</taxon>
        <taxon>Muscomorpha</taxon>
        <taxon>Oestroidea</taxon>
        <taxon>Calliphoridae</taxon>
        <taxon>Luciliinae</taxon>
        <taxon>Lucilia</taxon>
    </lineage>
</organism>
<feature type="compositionally biased region" description="Low complexity" evidence="1">
    <location>
        <begin position="1"/>
        <end position="15"/>
    </location>
</feature>
<sequence length="557" mass="62664">MGADPNSNNGPSRPANGPPNNAPPHQSQESAEVDPNVTNLTNNFQNLNLKDSPSESTGTPQFNASFLQLSNQAPQFASDPNASFSHIVEKGTLFPGNTLTTFPRWGNIDFHNNRPFDESLTTEWIIPQFKTIDHSDLYLDHIISHRIKQIKEYMTLHVPYKISEPGVLNYLNRELMKALLETDLAEYPSEAAPIVDVCLYRGAFAPFQLQFPPGFETHLLNQVVKPTLTPELWEKLGLSHITTGAFPKYLSQCYTLLKIGSVSVELAYTYFSMRAYFSQANYVSNPPSTTITSNWSEQLSDFLLLSSDHALGTATLDFENLYAQDSRVTNLFWYTICNAKTTRTEFISFIVSSADSYVSDIKVTTANIGEILIKHSYVLLHTFHAVKTAISDKTLLLPELTVTGLPMINPQMKITQTYNDKVLYRPPVTITNSPELPAANSPNTSKPVSVNKVEVSFPPENCRCIDHIHRNKCYISTQSIKSLPRSAQNFYFAYRTDFNALVKLLQANNIPLPHLQSSDLRKYDNDRRNRQSNKPSTKEERDPSNDKDDLKGKSPTQ</sequence>
<dbReference type="Proteomes" id="UP000037069">
    <property type="component" value="Unassembled WGS sequence"/>
</dbReference>
<keyword evidence="3" id="KW-1185">Reference proteome</keyword>
<evidence type="ECO:0000313" key="2">
    <source>
        <dbReference type="EMBL" id="KNC23603.1"/>
    </source>
</evidence>
<dbReference type="AlphaFoldDB" id="A0A0L0BUD6"/>
<gene>
    <name evidence="2" type="ORF">FF38_04407</name>
</gene>
<feature type="region of interest" description="Disordered" evidence="1">
    <location>
        <begin position="1"/>
        <end position="62"/>
    </location>
</feature>
<protein>
    <submittedName>
        <fullName evidence="2">Uncharacterized protein</fullName>
    </submittedName>
</protein>
<feature type="compositionally biased region" description="Basic and acidic residues" evidence="1">
    <location>
        <begin position="519"/>
        <end position="529"/>
    </location>
</feature>
<accession>A0A0L0BUD6</accession>